<dbReference type="Proteomes" id="UP000799429">
    <property type="component" value="Unassembled WGS sequence"/>
</dbReference>
<dbReference type="InterPro" id="IPR029058">
    <property type="entry name" value="AB_hydrolase_fold"/>
</dbReference>
<dbReference type="GO" id="GO:0016787">
    <property type="term" value="F:hydrolase activity"/>
    <property type="evidence" value="ECO:0007669"/>
    <property type="project" value="UniProtKB-KW"/>
</dbReference>
<evidence type="ECO:0000313" key="3">
    <source>
        <dbReference type="EMBL" id="KAF2837913.1"/>
    </source>
</evidence>
<evidence type="ECO:0000256" key="1">
    <source>
        <dbReference type="SAM" id="SignalP"/>
    </source>
</evidence>
<dbReference type="AlphaFoldDB" id="A0A9P4VNN6"/>
<accession>A0A9P4VNN6</accession>
<reference evidence="3" key="1">
    <citation type="journal article" date="2020" name="Stud. Mycol.">
        <title>101 Dothideomycetes genomes: a test case for predicting lifestyles and emergence of pathogens.</title>
        <authorList>
            <person name="Haridas S."/>
            <person name="Albert R."/>
            <person name="Binder M."/>
            <person name="Bloem J."/>
            <person name="Labutti K."/>
            <person name="Salamov A."/>
            <person name="Andreopoulos B."/>
            <person name="Baker S."/>
            <person name="Barry K."/>
            <person name="Bills G."/>
            <person name="Bluhm B."/>
            <person name="Cannon C."/>
            <person name="Castanera R."/>
            <person name="Culley D."/>
            <person name="Daum C."/>
            <person name="Ezra D."/>
            <person name="Gonzalez J."/>
            <person name="Henrissat B."/>
            <person name="Kuo A."/>
            <person name="Liang C."/>
            <person name="Lipzen A."/>
            <person name="Lutzoni F."/>
            <person name="Magnuson J."/>
            <person name="Mondo S."/>
            <person name="Nolan M."/>
            <person name="Ohm R."/>
            <person name="Pangilinan J."/>
            <person name="Park H.-J."/>
            <person name="Ramirez L."/>
            <person name="Alfaro M."/>
            <person name="Sun H."/>
            <person name="Tritt A."/>
            <person name="Yoshinaga Y."/>
            <person name="Zwiers L.-H."/>
            <person name="Turgeon B."/>
            <person name="Goodwin S."/>
            <person name="Spatafora J."/>
            <person name="Crous P."/>
            <person name="Grigoriev I."/>
        </authorList>
    </citation>
    <scope>NUCLEOTIDE SEQUENCE</scope>
    <source>
        <strain evidence="3">CBS 101060</strain>
    </source>
</reference>
<gene>
    <name evidence="3" type="ORF">M501DRAFT_145962</name>
</gene>
<name>A0A9P4VNN6_9PEZI</name>
<feature type="domain" description="Dienelactone hydrolase" evidence="2">
    <location>
        <begin position="53"/>
        <end position="265"/>
    </location>
</feature>
<dbReference type="Pfam" id="PF01738">
    <property type="entry name" value="DLH"/>
    <property type="match status" value="1"/>
</dbReference>
<dbReference type="EMBL" id="MU006098">
    <property type="protein sequence ID" value="KAF2837913.1"/>
    <property type="molecule type" value="Genomic_DNA"/>
</dbReference>
<dbReference type="SUPFAM" id="SSF53474">
    <property type="entry name" value="alpha/beta-Hydrolases"/>
    <property type="match status" value="1"/>
</dbReference>
<dbReference type="InterPro" id="IPR002925">
    <property type="entry name" value="Dienelactn_hydro"/>
</dbReference>
<dbReference type="PANTHER" id="PTHR17630">
    <property type="entry name" value="DIENELACTONE HYDROLASE"/>
    <property type="match status" value="1"/>
</dbReference>
<organism evidence="3 4">
    <name type="scientific">Patellaria atrata CBS 101060</name>
    <dbReference type="NCBI Taxonomy" id="1346257"/>
    <lineage>
        <taxon>Eukaryota</taxon>
        <taxon>Fungi</taxon>
        <taxon>Dikarya</taxon>
        <taxon>Ascomycota</taxon>
        <taxon>Pezizomycotina</taxon>
        <taxon>Dothideomycetes</taxon>
        <taxon>Dothideomycetes incertae sedis</taxon>
        <taxon>Patellariales</taxon>
        <taxon>Patellariaceae</taxon>
        <taxon>Patellaria</taxon>
    </lineage>
</organism>
<keyword evidence="3" id="KW-0378">Hydrolase</keyword>
<evidence type="ECO:0000313" key="4">
    <source>
        <dbReference type="Proteomes" id="UP000799429"/>
    </source>
</evidence>
<keyword evidence="1" id="KW-0732">Signal</keyword>
<dbReference type="OrthoDB" id="17560at2759"/>
<evidence type="ECO:0000259" key="2">
    <source>
        <dbReference type="Pfam" id="PF01738"/>
    </source>
</evidence>
<keyword evidence="4" id="KW-1185">Reference proteome</keyword>
<protein>
    <submittedName>
        <fullName evidence="3">Dienelactone hydrolase</fullName>
    </submittedName>
</protein>
<dbReference type="Gene3D" id="3.40.50.1820">
    <property type="entry name" value="alpha/beta hydrolase"/>
    <property type="match status" value="1"/>
</dbReference>
<feature type="signal peptide" evidence="1">
    <location>
        <begin position="1"/>
        <end position="19"/>
    </location>
</feature>
<feature type="chain" id="PRO_5040173172" evidence="1">
    <location>
        <begin position="20"/>
        <end position="267"/>
    </location>
</feature>
<comment type="caution">
    <text evidence="3">The sequence shown here is derived from an EMBL/GenBank/DDBJ whole genome shotgun (WGS) entry which is preliminary data.</text>
</comment>
<sequence length="267" mass="29153">MMSLIALFIGFLSLNTGYAYPNHRNASCQRADSSIIQHTGTPIGVVQAHNGIDLYISKPRGNKFNVAVLYLTDVFGIQLNENRLLADSFARAGFLTIAPDLFNGQPAPEDLNTPGFNTTEFLAQHGPEATDPLVAKAITYMRDTLNVERIAVTGYCFGGKYVFRFIAAGKGADAGFAAHPSLLENSEITSIDGPVSVAAAEMDTLLTPAKRREMEDLLMQTGNTYQTSLYSGTSHGFGVRANISDPRQKFAKEEAFWQAVKWFDAWA</sequence>
<proteinExistence type="predicted"/>
<dbReference type="PANTHER" id="PTHR17630:SF44">
    <property type="entry name" value="PROTEIN AIM2"/>
    <property type="match status" value="1"/>
</dbReference>